<dbReference type="Pfam" id="PF13621">
    <property type="entry name" value="Cupin_8"/>
    <property type="match status" value="1"/>
</dbReference>
<dbReference type="PANTHER" id="PTHR12461">
    <property type="entry name" value="HYPOXIA-INDUCIBLE FACTOR 1 ALPHA INHIBITOR-RELATED"/>
    <property type="match status" value="1"/>
</dbReference>
<dbReference type="Gene3D" id="2.60.120.650">
    <property type="entry name" value="Cupin"/>
    <property type="match status" value="1"/>
</dbReference>
<feature type="domain" description="JmjC" evidence="2">
    <location>
        <begin position="130"/>
        <end position="276"/>
    </location>
</feature>
<proteinExistence type="inferred from homology"/>
<evidence type="ECO:0000259" key="2">
    <source>
        <dbReference type="PROSITE" id="PS51184"/>
    </source>
</evidence>
<sequence>MWAKRLQHRWRRTYASSATATIERVCVESRDQLQLDRLLQRADPAILTGSLLKNWPLLNSWTPKYVAQRFGHHQVPVEKSFGGADYRDAFQSQSDSKSPANQPKGFESNHLVPLHRLLGRPAHPQQSPDPTATLYLAQNDICEYIPEFAEAVGPEPQAMLGSRLVKRNMWLGPSGISTPLHFDPYHNLYAQAWGLKSVRLFHPAEACRLYPYPAQILKNTSQVNAEDPDLMKYPSFAHASELSGSLRPGEMLWIPKGWWHFMQAQTASLSVSFWCL</sequence>
<dbReference type="InterPro" id="IPR041667">
    <property type="entry name" value="Cupin_8"/>
</dbReference>
<accession>A0AAW1T0H4</accession>
<dbReference type="EMBL" id="JALJOV010000661">
    <property type="protein sequence ID" value="KAK9862064.1"/>
    <property type="molecule type" value="Genomic_DNA"/>
</dbReference>
<organism evidence="3 4">
    <name type="scientific">Apatococcus fuscideae</name>
    <dbReference type="NCBI Taxonomy" id="2026836"/>
    <lineage>
        <taxon>Eukaryota</taxon>
        <taxon>Viridiplantae</taxon>
        <taxon>Chlorophyta</taxon>
        <taxon>core chlorophytes</taxon>
        <taxon>Trebouxiophyceae</taxon>
        <taxon>Chlorellales</taxon>
        <taxon>Chlorellaceae</taxon>
        <taxon>Apatococcus</taxon>
    </lineage>
</organism>
<protein>
    <recommendedName>
        <fullName evidence="2">JmjC domain-containing protein</fullName>
    </recommendedName>
</protein>
<gene>
    <name evidence="3" type="ORF">WJX84_003851</name>
</gene>
<reference evidence="3 4" key="1">
    <citation type="journal article" date="2024" name="Nat. Commun.">
        <title>Phylogenomics reveals the evolutionary origins of lichenization in chlorophyte algae.</title>
        <authorList>
            <person name="Puginier C."/>
            <person name="Libourel C."/>
            <person name="Otte J."/>
            <person name="Skaloud P."/>
            <person name="Haon M."/>
            <person name="Grisel S."/>
            <person name="Petersen M."/>
            <person name="Berrin J.G."/>
            <person name="Delaux P.M."/>
            <person name="Dal Grande F."/>
            <person name="Keller J."/>
        </authorList>
    </citation>
    <scope>NUCLEOTIDE SEQUENCE [LARGE SCALE GENOMIC DNA]</scope>
    <source>
        <strain evidence="3 4">SAG 2523</strain>
    </source>
</reference>
<comment type="similarity">
    <text evidence="1">Belongs to the JARID1 histone demethylase family.</text>
</comment>
<comment type="caution">
    <text evidence="3">The sequence shown here is derived from an EMBL/GenBank/DDBJ whole genome shotgun (WGS) entry which is preliminary data.</text>
</comment>
<dbReference type="SMART" id="SM00558">
    <property type="entry name" value="JmjC"/>
    <property type="match status" value="1"/>
</dbReference>
<dbReference type="SUPFAM" id="SSF51197">
    <property type="entry name" value="Clavaminate synthase-like"/>
    <property type="match status" value="1"/>
</dbReference>
<dbReference type="PANTHER" id="PTHR12461:SF105">
    <property type="entry name" value="HYPOXIA-INDUCIBLE FACTOR 1-ALPHA INHIBITOR"/>
    <property type="match status" value="1"/>
</dbReference>
<evidence type="ECO:0000313" key="4">
    <source>
        <dbReference type="Proteomes" id="UP001485043"/>
    </source>
</evidence>
<dbReference type="Proteomes" id="UP001485043">
    <property type="component" value="Unassembled WGS sequence"/>
</dbReference>
<dbReference type="PROSITE" id="PS51184">
    <property type="entry name" value="JMJC"/>
    <property type="match status" value="1"/>
</dbReference>
<dbReference type="AlphaFoldDB" id="A0AAW1T0H4"/>
<evidence type="ECO:0000313" key="3">
    <source>
        <dbReference type="EMBL" id="KAK9862064.1"/>
    </source>
</evidence>
<evidence type="ECO:0000256" key="1">
    <source>
        <dbReference type="ARBA" id="ARBA00006801"/>
    </source>
</evidence>
<name>A0AAW1T0H4_9CHLO</name>
<keyword evidence="4" id="KW-1185">Reference proteome</keyword>
<dbReference type="InterPro" id="IPR003347">
    <property type="entry name" value="JmjC_dom"/>
</dbReference>